<dbReference type="Pfam" id="PF07228">
    <property type="entry name" value="SpoIIE"/>
    <property type="match status" value="1"/>
</dbReference>
<dbReference type="InterPro" id="IPR036457">
    <property type="entry name" value="PPM-type-like_dom_sf"/>
</dbReference>
<accession>A0ABS1S0A5</accession>
<dbReference type="PANTHER" id="PTHR43156">
    <property type="entry name" value="STAGE II SPORULATION PROTEIN E-RELATED"/>
    <property type="match status" value="1"/>
</dbReference>
<dbReference type="PANTHER" id="PTHR43156:SF2">
    <property type="entry name" value="STAGE II SPORULATION PROTEIN E"/>
    <property type="match status" value="1"/>
</dbReference>
<dbReference type="InterPro" id="IPR052016">
    <property type="entry name" value="Bact_Sigma-Reg"/>
</dbReference>
<gene>
    <name evidence="5" type="ORF">JMM60_21045</name>
</gene>
<feature type="domain" description="Response regulatory" evidence="4">
    <location>
        <begin position="2"/>
        <end position="119"/>
    </location>
</feature>
<dbReference type="RefSeq" id="WP_202250719.1">
    <property type="nucleotide sequence ID" value="NZ_JAESJJ010000054.1"/>
</dbReference>
<evidence type="ECO:0000313" key="5">
    <source>
        <dbReference type="EMBL" id="MBL3611212.1"/>
    </source>
</evidence>
<evidence type="ECO:0000259" key="4">
    <source>
        <dbReference type="PROSITE" id="PS50110"/>
    </source>
</evidence>
<dbReference type="PROSITE" id="PS50110">
    <property type="entry name" value="RESPONSE_REGULATORY"/>
    <property type="match status" value="1"/>
</dbReference>
<evidence type="ECO:0000256" key="3">
    <source>
        <dbReference type="SAM" id="Coils"/>
    </source>
</evidence>
<dbReference type="SUPFAM" id="SSF52172">
    <property type="entry name" value="CheY-like"/>
    <property type="match status" value="1"/>
</dbReference>
<feature type="coiled-coil region" evidence="3">
    <location>
        <begin position="132"/>
        <end position="159"/>
    </location>
</feature>
<comment type="caution">
    <text evidence="5">The sequence shown here is derived from an EMBL/GenBank/DDBJ whole genome shotgun (WGS) entry which is preliminary data.</text>
</comment>
<name>A0ABS1S0A5_RHOSU</name>
<keyword evidence="6" id="KW-1185">Reference proteome</keyword>
<keyword evidence="3" id="KW-0175">Coiled coil</keyword>
<dbReference type="Pfam" id="PF00072">
    <property type="entry name" value="Response_reg"/>
    <property type="match status" value="1"/>
</dbReference>
<dbReference type="EMBL" id="JAESJJ010000054">
    <property type="protein sequence ID" value="MBL3611212.1"/>
    <property type="molecule type" value="Genomic_DNA"/>
</dbReference>
<dbReference type="SMART" id="SM00448">
    <property type="entry name" value="REC"/>
    <property type="match status" value="1"/>
</dbReference>
<reference evidence="5 6" key="1">
    <citation type="submission" date="2021-01" db="EMBL/GenBank/DDBJ databases">
        <title>Draft genomes of Rhodovulum sulfidophilum.</title>
        <authorList>
            <person name="Guzman M.S."/>
        </authorList>
    </citation>
    <scope>NUCLEOTIDE SEQUENCE [LARGE SCALE GENOMIC DNA]</scope>
    <source>
        <strain evidence="5 6">AB35</strain>
    </source>
</reference>
<evidence type="ECO:0000256" key="1">
    <source>
        <dbReference type="ARBA" id="ARBA00022801"/>
    </source>
</evidence>
<sequence length="400" mass="44170">MKILVVDDDDLVRELILHSIGQLGHDLHSADSGEAALEKIKAGLDVDLVISDWMMPGMTGVDLCAEVRRKTRRRHIFFLLLTARESREDYLSAMEAGADDFLVKPFDPEMLAAKVRAAERIFDLQTQLALSNTQLTQSNQELDDALRKMKNDIHAAAKLQLGLLPPEKVRFGRFRMSAALLPSSAVSGDIYNYFNLGDETFGLYSLDIAGHGARAAMMSFAISRFIIDLGVVGNFERTRTLSSYVQELNEIFQSSPPDNDYFTMLLATISSDEKMRVCQAGHPHPIATPIDGGPPFPLGKGGFPVGLHEGISYEEFLVDLTQVHRVVFYTDGITECSGPKGELFGVERFQTLLHEAEGKPLDDVVPAVKQAMISWHGGDEFDDDISIIVLENCEATPEAP</sequence>
<keyword evidence="2" id="KW-0597">Phosphoprotein</keyword>
<keyword evidence="1" id="KW-0378">Hydrolase</keyword>
<dbReference type="InterPro" id="IPR001789">
    <property type="entry name" value="Sig_transdc_resp-reg_receiver"/>
</dbReference>
<protein>
    <submittedName>
        <fullName evidence="5">SpoIIE family protein phosphatase</fullName>
    </submittedName>
</protein>
<dbReference type="SMART" id="SM00331">
    <property type="entry name" value="PP2C_SIG"/>
    <property type="match status" value="1"/>
</dbReference>
<dbReference type="InterPro" id="IPR001932">
    <property type="entry name" value="PPM-type_phosphatase-like_dom"/>
</dbReference>
<dbReference type="InterPro" id="IPR011006">
    <property type="entry name" value="CheY-like_superfamily"/>
</dbReference>
<evidence type="ECO:0000313" key="6">
    <source>
        <dbReference type="Proteomes" id="UP000604473"/>
    </source>
</evidence>
<dbReference type="Proteomes" id="UP000604473">
    <property type="component" value="Unassembled WGS sequence"/>
</dbReference>
<evidence type="ECO:0000256" key="2">
    <source>
        <dbReference type="PROSITE-ProRule" id="PRU00169"/>
    </source>
</evidence>
<dbReference type="Gene3D" id="3.60.40.10">
    <property type="entry name" value="PPM-type phosphatase domain"/>
    <property type="match status" value="1"/>
</dbReference>
<dbReference type="Gene3D" id="3.40.50.2300">
    <property type="match status" value="1"/>
</dbReference>
<proteinExistence type="predicted"/>
<feature type="modified residue" description="4-aspartylphosphate" evidence="2">
    <location>
        <position position="52"/>
    </location>
</feature>
<organism evidence="5 6">
    <name type="scientific">Rhodovulum sulfidophilum</name>
    <name type="common">Rhodobacter sulfidophilus</name>
    <dbReference type="NCBI Taxonomy" id="35806"/>
    <lineage>
        <taxon>Bacteria</taxon>
        <taxon>Pseudomonadati</taxon>
        <taxon>Pseudomonadota</taxon>
        <taxon>Alphaproteobacteria</taxon>
        <taxon>Rhodobacterales</taxon>
        <taxon>Paracoccaceae</taxon>
        <taxon>Rhodovulum</taxon>
    </lineage>
</organism>